<dbReference type="RefSeq" id="WP_152838886.1">
    <property type="nucleotide sequence ID" value="NZ_WHUG01000005.1"/>
</dbReference>
<organism evidence="2 3">
    <name type="scientific">Rugamonas aquatica</name>
    <dbReference type="NCBI Taxonomy" id="2743357"/>
    <lineage>
        <taxon>Bacteria</taxon>
        <taxon>Pseudomonadati</taxon>
        <taxon>Pseudomonadota</taxon>
        <taxon>Betaproteobacteria</taxon>
        <taxon>Burkholderiales</taxon>
        <taxon>Oxalobacteraceae</taxon>
        <taxon>Telluria group</taxon>
        <taxon>Rugamonas</taxon>
    </lineage>
</organism>
<dbReference type="InterPro" id="IPR012495">
    <property type="entry name" value="TadE-like_dom"/>
</dbReference>
<dbReference type="EMBL" id="WHUG01000005">
    <property type="protein sequence ID" value="MQA39614.1"/>
    <property type="molecule type" value="Genomic_DNA"/>
</dbReference>
<keyword evidence="3" id="KW-1185">Reference proteome</keyword>
<evidence type="ECO:0000313" key="2">
    <source>
        <dbReference type="EMBL" id="MQA39614.1"/>
    </source>
</evidence>
<accession>A0A6A7N3C4</accession>
<dbReference type="Proteomes" id="UP000440498">
    <property type="component" value="Unassembled WGS sequence"/>
</dbReference>
<evidence type="ECO:0000313" key="3">
    <source>
        <dbReference type="Proteomes" id="UP000440498"/>
    </source>
</evidence>
<proteinExistence type="predicted"/>
<name>A0A6A7N3C4_9BURK</name>
<evidence type="ECO:0000259" key="1">
    <source>
        <dbReference type="Pfam" id="PF07811"/>
    </source>
</evidence>
<sequence length="189" mass="19769">MKTRGAVTVEFSLISLVFFTLLYAVMEVARAVYLLNTLQEVTRRAAAMAAVSDFSSVSVMDQVRQKALLRTGPGTLMMGQPVSDARVQIDYLALTRAGNGALTLTPIPTGSLPACVARARLNCIADPNGASCIRFVRARVCAANGNGGCDALAYQTMVPLVSLPGALPLATTIVKAESLGLQPGSPLCP</sequence>
<gene>
    <name evidence="2" type="ORF">GEV02_15785</name>
</gene>
<dbReference type="AlphaFoldDB" id="A0A6A7N3C4"/>
<dbReference type="Pfam" id="PF07811">
    <property type="entry name" value="TadE"/>
    <property type="match status" value="1"/>
</dbReference>
<feature type="domain" description="TadE-like" evidence="1">
    <location>
        <begin position="5"/>
        <end position="46"/>
    </location>
</feature>
<protein>
    <submittedName>
        <fullName evidence="2">Pilus assembly protein</fullName>
    </submittedName>
</protein>
<comment type="caution">
    <text evidence="2">The sequence shown here is derived from an EMBL/GenBank/DDBJ whole genome shotgun (WGS) entry which is preliminary data.</text>
</comment>
<reference evidence="2 3" key="1">
    <citation type="submission" date="2019-10" db="EMBL/GenBank/DDBJ databases">
        <title>Two novel species isolated from a subtropical stream in China.</title>
        <authorList>
            <person name="Lu H."/>
        </authorList>
    </citation>
    <scope>NUCLEOTIDE SEQUENCE [LARGE SCALE GENOMIC DNA]</scope>
    <source>
        <strain evidence="2 3">FT29W</strain>
    </source>
</reference>